<feature type="domain" description="C-type lectin" evidence="8">
    <location>
        <begin position="49"/>
        <end position="195"/>
    </location>
</feature>
<dbReference type="OrthoDB" id="10037534at2759"/>
<feature type="transmembrane region" description="Helical" evidence="6">
    <location>
        <begin position="1486"/>
        <end position="1509"/>
    </location>
</feature>
<dbReference type="Gene3D" id="3.10.100.10">
    <property type="entry name" value="Mannose-Binding Protein A, subunit A"/>
    <property type="match status" value="1"/>
</dbReference>
<dbReference type="InterPro" id="IPR000832">
    <property type="entry name" value="GPCR_2_secretin-like"/>
</dbReference>
<evidence type="ECO:0000256" key="1">
    <source>
        <dbReference type="ARBA" id="ARBA00004141"/>
    </source>
</evidence>
<organism evidence="12">
    <name type="scientific">Penaeus japonicus</name>
    <name type="common">Kuruma prawn</name>
    <name type="synonym">Marsupenaeus japonicus</name>
    <dbReference type="NCBI Taxonomy" id="27405"/>
    <lineage>
        <taxon>Eukaryota</taxon>
        <taxon>Metazoa</taxon>
        <taxon>Ecdysozoa</taxon>
        <taxon>Arthropoda</taxon>
        <taxon>Crustacea</taxon>
        <taxon>Multicrustacea</taxon>
        <taxon>Malacostraca</taxon>
        <taxon>Eumalacostraca</taxon>
        <taxon>Eucarida</taxon>
        <taxon>Decapoda</taxon>
        <taxon>Dendrobranchiata</taxon>
        <taxon>Penaeoidea</taxon>
        <taxon>Penaeidae</taxon>
        <taxon>Penaeus</taxon>
    </lineage>
</organism>
<dbReference type="PROSITE" id="PS50221">
    <property type="entry name" value="GAIN_B"/>
    <property type="match status" value="1"/>
</dbReference>
<protein>
    <submittedName>
        <fullName evidence="12">GPCR7</fullName>
    </submittedName>
</protein>
<evidence type="ECO:0000259" key="10">
    <source>
        <dbReference type="PROSITE" id="PS50261"/>
    </source>
</evidence>
<evidence type="ECO:0000259" key="9">
    <source>
        <dbReference type="PROSITE" id="PS50221"/>
    </source>
</evidence>
<dbReference type="SUPFAM" id="SSF56436">
    <property type="entry name" value="C-type lectin-like"/>
    <property type="match status" value="2"/>
</dbReference>
<feature type="signal peptide" evidence="7">
    <location>
        <begin position="1"/>
        <end position="25"/>
    </location>
</feature>
<dbReference type="Pfam" id="PF01825">
    <property type="entry name" value="GPS"/>
    <property type="match status" value="1"/>
</dbReference>
<evidence type="ECO:0000256" key="5">
    <source>
        <dbReference type="ARBA" id="ARBA00023157"/>
    </source>
</evidence>
<dbReference type="Gene3D" id="2.60.220.50">
    <property type="match status" value="1"/>
</dbReference>
<dbReference type="InterPro" id="IPR001304">
    <property type="entry name" value="C-type_lectin-like"/>
</dbReference>
<feature type="transmembrane region" description="Helical" evidence="6">
    <location>
        <begin position="1529"/>
        <end position="1555"/>
    </location>
</feature>
<dbReference type="SUPFAM" id="SSF81321">
    <property type="entry name" value="Family A G protein-coupled receptor-like"/>
    <property type="match status" value="1"/>
</dbReference>
<evidence type="ECO:0000256" key="4">
    <source>
        <dbReference type="ARBA" id="ARBA00023136"/>
    </source>
</evidence>
<feature type="transmembrane region" description="Helical" evidence="6">
    <location>
        <begin position="1415"/>
        <end position="1433"/>
    </location>
</feature>
<dbReference type="InterPro" id="IPR007110">
    <property type="entry name" value="Ig-like_dom"/>
</dbReference>
<dbReference type="GO" id="GO:0007166">
    <property type="term" value="P:cell surface receptor signaling pathway"/>
    <property type="evidence" value="ECO:0007669"/>
    <property type="project" value="InterPro"/>
</dbReference>
<evidence type="ECO:0000259" key="11">
    <source>
        <dbReference type="PROSITE" id="PS50835"/>
    </source>
</evidence>
<reference evidence="12" key="1">
    <citation type="submission" date="2019-09" db="EMBL/GenBank/DDBJ databases">
        <title>A methuselah-like receptor induces ROS generation and regulates intestinal microbiotic haemostasis in kuruma shrimp.</title>
        <authorList>
            <person name="Yang H.-T."/>
            <person name="He Z.-H."/>
            <person name="Zhao X.-F."/>
            <person name="Wang J.-X."/>
        </authorList>
    </citation>
    <scope>NUCLEOTIDE SEQUENCE</scope>
</reference>
<dbReference type="Pfam" id="PF00002">
    <property type="entry name" value="7tm_2"/>
    <property type="match status" value="1"/>
</dbReference>
<keyword evidence="7" id="KW-0732">Signal</keyword>
<evidence type="ECO:0000313" key="12">
    <source>
        <dbReference type="EMBL" id="QPB73591.1"/>
    </source>
</evidence>
<evidence type="ECO:0000256" key="7">
    <source>
        <dbReference type="SAM" id="SignalP"/>
    </source>
</evidence>
<keyword evidence="2 6" id="KW-0812">Transmembrane</keyword>
<dbReference type="InterPro" id="IPR053066">
    <property type="entry name" value="ADGR_G7"/>
</dbReference>
<proteinExistence type="evidence at transcript level"/>
<dbReference type="EMBL" id="MN460803">
    <property type="protein sequence ID" value="QPB73591.1"/>
    <property type="molecule type" value="mRNA"/>
</dbReference>
<dbReference type="PROSITE" id="PS50041">
    <property type="entry name" value="C_TYPE_LECTIN_2"/>
    <property type="match status" value="1"/>
</dbReference>
<feature type="transmembrane region" description="Helical" evidence="6">
    <location>
        <begin position="1445"/>
        <end position="1465"/>
    </location>
</feature>
<name>A0A7U3UAY8_PENJP</name>
<dbReference type="GO" id="GO:0016020">
    <property type="term" value="C:membrane"/>
    <property type="evidence" value="ECO:0007669"/>
    <property type="project" value="UniProtKB-SubCell"/>
</dbReference>
<dbReference type="InterPro" id="IPR000203">
    <property type="entry name" value="GPS"/>
</dbReference>
<dbReference type="PANTHER" id="PTHR47767:SF1">
    <property type="entry name" value="ADHESION G PROTEIN-COUPLED RECEPTOR G7"/>
    <property type="match status" value="1"/>
</dbReference>
<keyword evidence="4 6" id="KW-0472">Membrane</keyword>
<dbReference type="CDD" id="cd15040">
    <property type="entry name" value="7tmB2_Adhesion"/>
    <property type="match status" value="1"/>
</dbReference>
<accession>A0A7U3UAY8</accession>
<evidence type="ECO:0000256" key="3">
    <source>
        <dbReference type="ARBA" id="ARBA00022989"/>
    </source>
</evidence>
<evidence type="ECO:0000256" key="2">
    <source>
        <dbReference type="ARBA" id="ARBA00022692"/>
    </source>
</evidence>
<sequence length="1713" mass="193840">MALFLHRLVVVRGLLFVAFPAAVVTQTRILFPDEEPVPRTPLPSCNSAVLGTCLMPGPKPMSWNSAHRHCRSQDGFLLERKQLVHLDYLWNSRYQTPLEKNLTRSVGVLSWPALDNTWSGEEAIIEDFTWTALAPHGGHYQWLSRFPAFSPGLDIFVDWQESPLLTRARDCTAFNLTSNRFHRMGCDQELRFFCILHRPSESLAIDPSEVELRVTANAKSNHNWIEVTRDEFISLSLTCTAYDVRTGAPLAKNLPVFWSKDDVYVNHNNKKIVPAHGHDPSKSNAFTWGRNDDKLLDVGTYWCETWLPRSTTRLVSNKVLVTMKSWTVLILDVHRQEGLPLNLTAATSKVKTALQLHLPHIDSYIVDPISVERESASKSAARIVKYRFQVHFPTSLLQSVARLFISDSLGLRHLLAQNGYLSTSTASLATYCLQETRPTTRNGRVVWPLAKAGNTRPESMRCEVGDKLLPGICRWNYTHGAFLEFDASDCDRFDSCPRGHYRISNDLCVSFTSPSDWDSGLAQAYKTGHERSLLDSWTFHNSENDGRVSTYDLVKEVMKEYTGNSILWLPVRRLVPRGPLTFIGPGSSHFPYEIYQGSSLFNVSWAKDHPDNKHKCLALDVETNNLFTQSCDTNNPFISIVNISGLQRIPESNWQNKVPELITGNSACPMGWVTTTWKGDVLVCFKGYINKGNYTLSEAKSYCESIGAELPSPAVGFLDWAYRQFLYNYGVGAVWMTTERPLWLSGDDDLGMDVINWLPTTNYSLDYPVLRPDGWDREGEGITKSTVLCQKKGIERTSMEIQLHKKGDGYICVDVNEIPSSTNILRCFVNGREVKAKKAGKPRCTYSFPITVQGYYQCQKWVTMPFQLVRSKVLLHRKKKSLTFAVRMSEETQYVPAIHDSTFRNINYHGKGFDACSSEFVKKFEGVYNSKGFATMKTFVDNYNNFPGKQNHEIMYNFHLNLQFSGKEEKEEDVFQLFNLLMNTSELSSGCTVRSVRSTTKCFREVTIDTGIVERNLTWPSTEGGIIVLPKELCITEEGEPVTRECLGSFLTGYHWSPPSSSCMGEPTNMTRQLWEINNNGTVEKTDIPTTLSSITQNGSTLQPVDIHFVATSFKSLSEDNGKLDKLDLEEIVQTMNNVMEAKDETFEPVQKKLLSSSILYEAFEEMTFKVQLPEAKGDQKVNASRKLITVERFDLEMNSTIIGFESKNGGKVETTIQKGFKADHVDTDVAIILPENLTYKVATSHSSMRAKMRSDDKIQLAFAVFKNSKLFQDRDSFPNYTVISPVIQATYRGEVVKDLEEPVMLIFKSPKYGRKNTKCVFWDFSKKGGRGGWSTQGCWKGKSRGKHDICYCNHLTCFAQLMNYNSDDFDGNHALALDIITIIGCCLSIGGLLLVFTTFFLFKKWRRPLDNKILVNLSFSVFCSIVIFLAGINQTWNKILCRSIAVALHYFILASFGWMLVEAVHQYLKFVKVVGTYIPRFMWKASVSAWGVPVVPIIVVLVCDSSLYDNGDDLYPESKICWMSRDGFLYAFLPPLVLTMIINIIMFSLILYGAVCGRARVNSTMSERSLFISQLRMAICVFVLLGFTWIFGILAIWKGRLLFSYLFCIFNTLQGFFIFIFHVYRGRSARRLWGDFLSVISKSPSSTEPSNSNNAHVSMQYRGHLDSVTYNHGGGILVIPQKSSVQMSTRGMSIKSLGTTSTLLHSRTSYTP</sequence>
<feature type="transmembrane region" description="Helical" evidence="6">
    <location>
        <begin position="1604"/>
        <end position="1625"/>
    </location>
</feature>
<dbReference type="PROSITE" id="PS50835">
    <property type="entry name" value="IG_LIKE"/>
    <property type="match status" value="1"/>
</dbReference>
<dbReference type="InterPro" id="IPR016186">
    <property type="entry name" value="C-type_lectin-like/link_sf"/>
</dbReference>
<feature type="domain" description="Ig-like" evidence="11">
    <location>
        <begin position="207"/>
        <end position="316"/>
    </location>
</feature>
<keyword evidence="3 6" id="KW-1133">Transmembrane helix</keyword>
<dbReference type="InterPro" id="IPR057244">
    <property type="entry name" value="GAIN_B"/>
</dbReference>
<dbReference type="InterPro" id="IPR016187">
    <property type="entry name" value="CTDL_fold"/>
</dbReference>
<feature type="chain" id="PRO_5030756458" evidence="7">
    <location>
        <begin position="26"/>
        <end position="1713"/>
    </location>
</feature>
<dbReference type="PRINTS" id="PR00249">
    <property type="entry name" value="GPCRSECRETIN"/>
</dbReference>
<evidence type="ECO:0000256" key="6">
    <source>
        <dbReference type="SAM" id="Phobius"/>
    </source>
</evidence>
<comment type="subcellular location">
    <subcellularLocation>
        <location evidence="1">Membrane</location>
        <topology evidence="1">Multi-pass membrane protein</topology>
    </subcellularLocation>
</comment>
<feature type="transmembrane region" description="Helical" evidence="6">
    <location>
        <begin position="1576"/>
        <end position="1598"/>
    </location>
</feature>
<evidence type="ECO:0000259" key="8">
    <source>
        <dbReference type="PROSITE" id="PS50041"/>
    </source>
</evidence>
<feature type="domain" description="GAIN-B" evidence="9">
    <location>
        <begin position="1212"/>
        <end position="1369"/>
    </location>
</feature>
<feature type="transmembrane region" description="Helical" evidence="6">
    <location>
        <begin position="1380"/>
        <end position="1403"/>
    </location>
</feature>
<dbReference type="Gene3D" id="1.20.1070.10">
    <property type="entry name" value="Rhodopsin 7-helix transmembrane proteins"/>
    <property type="match status" value="1"/>
</dbReference>
<keyword evidence="5" id="KW-1015">Disulfide bond</keyword>
<dbReference type="SMART" id="SM00303">
    <property type="entry name" value="GPS"/>
    <property type="match status" value="1"/>
</dbReference>
<dbReference type="GO" id="GO:0004930">
    <property type="term" value="F:G protein-coupled receptor activity"/>
    <property type="evidence" value="ECO:0007669"/>
    <property type="project" value="InterPro"/>
</dbReference>
<dbReference type="PROSITE" id="PS50261">
    <property type="entry name" value="G_PROTEIN_RECEP_F2_4"/>
    <property type="match status" value="1"/>
</dbReference>
<dbReference type="InterPro" id="IPR046338">
    <property type="entry name" value="GAIN_dom_sf"/>
</dbReference>
<feature type="domain" description="G-protein coupled receptors family 2 profile 2" evidence="10">
    <location>
        <begin position="1378"/>
        <end position="1627"/>
    </location>
</feature>
<dbReference type="InterPro" id="IPR017981">
    <property type="entry name" value="GPCR_2-like_7TM"/>
</dbReference>
<dbReference type="PANTHER" id="PTHR47767">
    <property type="entry name" value="ADHESION G PROTEIN-COUPLED RECEPTOR G7"/>
    <property type="match status" value="1"/>
</dbReference>